<dbReference type="PROSITE" id="PS50928">
    <property type="entry name" value="ABC_TM1"/>
    <property type="match status" value="1"/>
</dbReference>
<comment type="subcellular location">
    <subcellularLocation>
        <location evidence="1 7">Cell membrane</location>
        <topology evidence="1 7">Multi-pass membrane protein</topology>
    </subcellularLocation>
</comment>
<dbReference type="EMBL" id="QMPY01000089">
    <property type="protein sequence ID" value="RLE07512.1"/>
    <property type="molecule type" value="Genomic_DNA"/>
</dbReference>
<organism evidence="9 10">
    <name type="scientific">Aerophobetes bacterium</name>
    <dbReference type="NCBI Taxonomy" id="2030807"/>
    <lineage>
        <taxon>Bacteria</taxon>
        <taxon>Candidatus Aerophobota</taxon>
    </lineage>
</organism>
<dbReference type="CDD" id="cd06261">
    <property type="entry name" value="TM_PBP2"/>
    <property type="match status" value="1"/>
</dbReference>
<dbReference type="PANTHER" id="PTHR43005">
    <property type="entry name" value="BLR7065 PROTEIN"/>
    <property type="match status" value="1"/>
</dbReference>
<keyword evidence="5 7" id="KW-1133">Transmembrane helix</keyword>
<protein>
    <recommendedName>
        <fullName evidence="8">ABC transmembrane type-1 domain-containing protein</fullName>
    </recommendedName>
</protein>
<proteinExistence type="inferred from homology"/>
<dbReference type="AlphaFoldDB" id="A0A662D2F6"/>
<sequence length="298" mass="33247">MKGILSSFIGKNAGRTFLAPALIILLALTIFPFLFSLSLTFGKVSFLGGLKIHFSGLRNWIRLFSDERFWNALRNTVLIVAIAVPGEYILGLGLSLLLNQKIKGNTFFRVLFLMPMMLTPIAVGYMWRMMFNSLRGPINHILPLLGLPAVEWLTNSRIVIYSIILTDIWHWTPFMLLILFAGLKTIPSELTEAARVDGASGWQIFSQIMFPLLAPASIAAILLRTIEALKIMDKIYILTAGGPGLSSETLTLFGYSLGLRAFDLAYGSTIAFSLFIVVLIISIVFFSMTRRFQEITLE</sequence>
<keyword evidence="2 7" id="KW-0813">Transport</keyword>
<comment type="similarity">
    <text evidence="7">Belongs to the binding-protein-dependent transport system permease family.</text>
</comment>
<feature type="transmembrane region" description="Helical" evidence="7">
    <location>
        <begin position="77"/>
        <end position="98"/>
    </location>
</feature>
<evidence type="ECO:0000256" key="2">
    <source>
        <dbReference type="ARBA" id="ARBA00022448"/>
    </source>
</evidence>
<reference evidence="9 10" key="1">
    <citation type="submission" date="2018-06" db="EMBL/GenBank/DDBJ databases">
        <title>Extensive metabolic versatility and redundancy in microbially diverse, dynamic hydrothermal sediments.</title>
        <authorList>
            <person name="Dombrowski N."/>
            <person name="Teske A."/>
            <person name="Baker B.J."/>
        </authorList>
    </citation>
    <scope>NUCLEOTIDE SEQUENCE [LARGE SCALE GENOMIC DNA]</scope>
    <source>
        <strain evidence="9">B7_G13</strain>
    </source>
</reference>
<keyword evidence="6 7" id="KW-0472">Membrane</keyword>
<accession>A0A662D2F6</accession>
<dbReference type="PANTHER" id="PTHR43005:SF1">
    <property type="entry name" value="SPERMIDINE_PUTRESCINE TRANSPORT SYSTEM PERMEASE PROTEIN"/>
    <property type="match status" value="1"/>
</dbReference>
<feature type="transmembrane region" description="Helical" evidence="7">
    <location>
        <begin position="202"/>
        <end position="223"/>
    </location>
</feature>
<evidence type="ECO:0000256" key="4">
    <source>
        <dbReference type="ARBA" id="ARBA00022692"/>
    </source>
</evidence>
<feature type="transmembrane region" description="Helical" evidence="7">
    <location>
        <begin position="160"/>
        <end position="182"/>
    </location>
</feature>
<feature type="transmembrane region" description="Helical" evidence="7">
    <location>
        <begin position="21"/>
        <end position="41"/>
    </location>
</feature>
<feature type="transmembrane region" description="Helical" evidence="7">
    <location>
        <begin position="134"/>
        <end position="153"/>
    </location>
</feature>
<name>A0A662D2F6_UNCAE</name>
<evidence type="ECO:0000256" key="3">
    <source>
        <dbReference type="ARBA" id="ARBA00022475"/>
    </source>
</evidence>
<evidence type="ECO:0000256" key="5">
    <source>
        <dbReference type="ARBA" id="ARBA00022989"/>
    </source>
</evidence>
<evidence type="ECO:0000256" key="1">
    <source>
        <dbReference type="ARBA" id="ARBA00004651"/>
    </source>
</evidence>
<dbReference type="GO" id="GO:0005886">
    <property type="term" value="C:plasma membrane"/>
    <property type="evidence" value="ECO:0007669"/>
    <property type="project" value="UniProtKB-SubCell"/>
</dbReference>
<dbReference type="Pfam" id="PF00528">
    <property type="entry name" value="BPD_transp_1"/>
    <property type="match status" value="1"/>
</dbReference>
<evidence type="ECO:0000256" key="7">
    <source>
        <dbReference type="RuleBase" id="RU363032"/>
    </source>
</evidence>
<keyword evidence="3" id="KW-1003">Cell membrane</keyword>
<feature type="transmembrane region" description="Helical" evidence="7">
    <location>
        <begin position="110"/>
        <end position="128"/>
    </location>
</feature>
<dbReference type="InterPro" id="IPR035906">
    <property type="entry name" value="MetI-like_sf"/>
</dbReference>
<evidence type="ECO:0000256" key="6">
    <source>
        <dbReference type="ARBA" id="ARBA00023136"/>
    </source>
</evidence>
<feature type="transmembrane region" description="Helical" evidence="7">
    <location>
        <begin position="235"/>
        <end position="258"/>
    </location>
</feature>
<gene>
    <name evidence="9" type="ORF">DRZ78_02870</name>
</gene>
<feature type="transmembrane region" description="Helical" evidence="7">
    <location>
        <begin position="264"/>
        <end position="286"/>
    </location>
</feature>
<evidence type="ECO:0000313" key="9">
    <source>
        <dbReference type="EMBL" id="RLE07512.1"/>
    </source>
</evidence>
<evidence type="ECO:0000259" key="8">
    <source>
        <dbReference type="PROSITE" id="PS50928"/>
    </source>
</evidence>
<dbReference type="Gene3D" id="1.10.3720.10">
    <property type="entry name" value="MetI-like"/>
    <property type="match status" value="1"/>
</dbReference>
<comment type="caution">
    <text evidence="9">The sequence shown here is derived from an EMBL/GenBank/DDBJ whole genome shotgun (WGS) entry which is preliminary data.</text>
</comment>
<keyword evidence="4 7" id="KW-0812">Transmembrane</keyword>
<dbReference type="SUPFAM" id="SSF161098">
    <property type="entry name" value="MetI-like"/>
    <property type="match status" value="1"/>
</dbReference>
<dbReference type="InterPro" id="IPR000515">
    <property type="entry name" value="MetI-like"/>
</dbReference>
<feature type="domain" description="ABC transmembrane type-1" evidence="8">
    <location>
        <begin position="73"/>
        <end position="287"/>
    </location>
</feature>
<dbReference type="GO" id="GO:0055085">
    <property type="term" value="P:transmembrane transport"/>
    <property type="evidence" value="ECO:0007669"/>
    <property type="project" value="InterPro"/>
</dbReference>
<dbReference type="Proteomes" id="UP000277457">
    <property type="component" value="Unassembled WGS sequence"/>
</dbReference>
<evidence type="ECO:0000313" key="10">
    <source>
        <dbReference type="Proteomes" id="UP000277457"/>
    </source>
</evidence>